<evidence type="ECO:0000256" key="6">
    <source>
        <dbReference type="ARBA" id="ARBA00022777"/>
    </source>
</evidence>
<feature type="coiled-coil region" evidence="10">
    <location>
        <begin position="1044"/>
        <end position="1191"/>
    </location>
</feature>
<dbReference type="GO" id="GO:0043048">
    <property type="term" value="P:dolichyl monophosphate biosynthetic process"/>
    <property type="evidence" value="ECO:0007669"/>
    <property type="project" value="TreeGrafter"/>
</dbReference>
<evidence type="ECO:0000313" key="13">
    <source>
        <dbReference type="Proteomes" id="UP000678499"/>
    </source>
</evidence>
<evidence type="ECO:0000256" key="1">
    <source>
        <dbReference type="ARBA" id="ARBA00004477"/>
    </source>
</evidence>
<name>A0A7R9G9M4_9CRUS</name>
<dbReference type="GO" id="GO:0004168">
    <property type="term" value="F:dolichol kinase activity"/>
    <property type="evidence" value="ECO:0007669"/>
    <property type="project" value="UniProtKB-EC"/>
</dbReference>
<feature type="transmembrane region" description="Helical" evidence="11">
    <location>
        <begin position="311"/>
        <end position="338"/>
    </location>
</feature>
<dbReference type="EMBL" id="CAJPEX010000074">
    <property type="protein sequence ID" value="CAG0913043.1"/>
    <property type="molecule type" value="Genomic_DNA"/>
</dbReference>
<proteinExistence type="inferred from homology"/>
<keyword evidence="6" id="KW-0418">Kinase</keyword>
<comment type="subcellular location">
    <subcellularLocation>
        <location evidence="1">Endoplasmic reticulum membrane</location>
        <topology evidence="1">Multi-pass membrane protein</topology>
    </subcellularLocation>
</comment>
<evidence type="ECO:0000256" key="9">
    <source>
        <dbReference type="ARBA" id="ARBA00023136"/>
    </source>
</evidence>
<feature type="transmembrane region" description="Helical" evidence="11">
    <location>
        <begin position="419"/>
        <end position="444"/>
    </location>
</feature>
<evidence type="ECO:0000256" key="8">
    <source>
        <dbReference type="ARBA" id="ARBA00022989"/>
    </source>
</evidence>
<dbReference type="InterPro" id="IPR032974">
    <property type="entry name" value="Polypren_kinase"/>
</dbReference>
<evidence type="ECO:0000256" key="7">
    <source>
        <dbReference type="ARBA" id="ARBA00022824"/>
    </source>
</evidence>
<dbReference type="OrthoDB" id="377083at2759"/>
<feature type="transmembrane region" description="Helical" evidence="11">
    <location>
        <begin position="207"/>
        <end position="229"/>
    </location>
</feature>
<feature type="transmembrane region" description="Helical" evidence="11">
    <location>
        <begin position="384"/>
        <end position="407"/>
    </location>
</feature>
<keyword evidence="4" id="KW-0808">Transferase</keyword>
<feature type="transmembrane region" description="Helical" evidence="11">
    <location>
        <begin position="53"/>
        <end position="71"/>
    </location>
</feature>
<evidence type="ECO:0000256" key="11">
    <source>
        <dbReference type="SAM" id="Phobius"/>
    </source>
</evidence>
<sequence length="1478" mass="163845">MRAPSVRMRNSASSKDEPVIWTRPAAAPGTLYGALLPICLLSSYFSQRAARDSAVMQTFLISALLFLWTLLEANKTSHWIFSYLQRRLVAFGLIMACVSGDMDFSAALLVGVVGYLILMKEFSSPPVAGNFSIGERSLVSQGFALFLGSCVKNALSFSRMDFGRSGHPKKGKEMWEVNTISQIIGCLVLVTLSFTRLLGKSALRNSFFLLSLMAGVIISWVFIESRVLHGSLIVWFMDIMMNMPEKVQILKLWTGLLVSTVGFAIASGLLKSSKRSATQTIERKLFHVAISLVFILGARMDPLLLHLASSLLFWAFLVAEALRVLNVWPFSGILNAAFRTFLDEKDLSGPLTLTNIYLLVGCAAPLWLSTITSSHRPLAELNPFTLLAGVLSVGFGDTAASVGGSLFGSRKWQGSNKSVEGSICCSFAQIGVVCLLSCVGFEVLEHDVGIIMTSIFLSTIMEAKTDQVDNLVLPLLSYAILDNDLQKDANRLAEFVRKDSWKFSICTANLLRRLGEKSPVSWQLVCVLHKIIVTSEMARIKFCENKYLMGILARFFNSPEWPAVELKSLADTLAVMSLDVKLTANDYVAEALATAALNRIYTHDDDEGEAIQCSSGILLIHCLQACPSLVALGKTLDLVKCLSGVRTPLGVHLRTVLGHVFGFGNIRDVPCDEMWNECRSSKTYSDWSTLKVTSFLVEFFAEDLNVDFLKWFKDLNWNHLHVLSLKSILRFLMKIPGKSYEENLLLWGIACKAVLHPCLVGYGFSLAAASFPELSEADIKIDIATVLAVLADVLDVEYEGPDECVLSGLNFLEIFCSNDEKLGGHAKMISCILCYVGPKKIVTMLKNVAFDAHATDGSGRSQNASAIVARTLALCLKNFCRMDDWKNAMLKIAEDGVVIPGVKAAFFDPLDLPTFQNAIFAMQWFIQHNSADKLYDHWKLASFPTMSKLDLPGSCVGCSGGSKEISPSSSMISCASGDSAIHSDDHRNNDVLQIIKVYESKIRNMKIENDALRGRMRSLQDCLDDRQLLESMRVDETLEFRMLLRENLVKLEAAERNINASQQKFKDKLSQERVEAEKKQETLRKEMASMSEFSSRLEARILAVEKDLESSDAARKALLKQLDENQAEKSKLLENLKIQSDKCLELSECLKRAEKKIENQASKLKSSKEENSDLQANIASLTARFDESSAEMCSIEDGESVVPRKKSRLSNELSLSQVDGSRNPLSHIFTQCHSEPQVPLNEREFSPVRRLSFPQSLDMDVADDKEHTELRLKMLFYTFKLEIAHPEGNLELILHSGRDLDVITTCFNISLPPQPKTSWLDVDRSVSEDLLRRILAVRNELPGSRFRAHCVDAETGRIKSLDRMTYVRALYLDYVSLARAVKGIAGLLSLREYQELLVGFLCDPEFLDGDFGLSGELLRTCEALSKPRPAAREGSQHCSTWRGRGVALALGARAPESPCASPHACLKTGIPSVARDGP</sequence>
<dbReference type="EC" id="2.7.1.108" evidence="3"/>
<evidence type="ECO:0000313" key="12">
    <source>
        <dbReference type="EMBL" id="CAD7272891.1"/>
    </source>
</evidence>
<comment type="similarity">
    <text evidence="2">Belongs to the polyprenol kinase family.</text>
</comment>
<dbReference type="Proteomes" id="UP000678499">
    <property type="component" value="Unassembled WGS sequence"/>
</dbReference>
<feature type="transmembrane region" description="Helical" evidence="11">
    <location>
        <begin position="350"/>
        <end position="372"/>
    </location>
</feature>
<protein>
    <recommendedName>
        <fullName evidence="3">dolichol kinase</fullName>
        <ecNumber evidence="3">2.7.1.108</ecNumber>
    </recommendedName>
</protein>
<keyword evidence="10" id="KW-0175">Coiled coil</keyword>
<feature type="transmembrane region" description="Helical" evidence="11">
    <location>
        <begin position="20"/>
        <end position="41"/>
    </location>
</feature>
<organism evidence="12">
    <name type="scientific">Notodromas monacha</name>
    <dbReference type="NCBI Taxonomy" id="399045"/>
    <lineage>
        <taxon>Eukaryota</taxon>
        <taxon>Metazoa</taxon>
        <taxon>Ecdysozoa</taxon>
        <taxon>Arthropoda</taxon>
        <taxon>Crustacea</taxon>
        <taxon>Oligostraca</taxon>
        <taxon>Ostracoda</taxon>
        <taxon>Podocopa</taxon>
        <taxon>Podocopida</taxon>
        <taxon>Cypridocopina</taxon>
        <taxon>Cypridoidea</taxon>
        <taxon>Cyprididae</taxon>
        <taxon>Notodromas</taxon>
    </lineage>
</organism>
<evidence type="ECO:0000256" key="3">
    <source>
        <dbReference type="ARBA" id="ARBA00012132"/>
    </source>
</evidence>
<keyword evidence="7" id="KW-0256">Endoplasmic reticulum</keyword>
<gene>
    <name evidence="12" type="ORF">NMOB1V02_LOCUS806</name>
</gene>
<keyword evidence="8 11" id="KW-1133">Transmembrane helix</keyword>
<evidence type="ECO:0000256" key="10">
    <source>
        <dbReference type="SAM" id="Coils"/>
    </source>
</evidence>
<dbReference type="PANTHER" id="PTHR13205:SF15">
    <property type="entry name" value="DOLICHOL KINASE"/>
    <property type="match status" value="1"/>
</dbReference>
<dbReference type="PANTHER" id="PTHR13205">
    <property type="entry name" value="TRANSMEMBRANE PROTEIN 15-RELATED"/>
    <property type="match status" value="1"/>
</dbReference>
<feature type="transmembrane region" description="Helical" evidence="11">
    <location>
        <begin position="177"/>
        <end position="195"/>
    </location>
</feature>
<evidence type="ECO:0000256" key="5">
    <source>
        <dbReference type="ARBA" id="ARBA00022692"/>
    </source>
</evidence>
<accession>A0A7R9G9M4</accession>
<evidence type="ECO:0000256" key="4">
    <source>
        <dbReference type="ARBA" id="ARBA00022679"/>
    </source>
</evidence>
<keyword evidence="5 11" id="KW-0812">Transmembrane</keyword>
<feature type="transmembrane region" description="Helical" evidence="11">
    <location>
        <begin position="285"/>
        <end position="305"/>
    </location>
</feature>
<keyword evidence="9 11" id="KW-0472">Membrane</keyword>
<keyword evidence="13" id="KW-1185">Reference proteome</keyword>
<reference evidence="12" key="1">
    <citation type="submission" date="2020-11" db="EMBL/GenBank/DDBJ databases">
        <authorList>
            <person name="Tran Van P."/>
        </authorList>
    </citation>
    <scope>NUCLEOTIDE SEQUENCE</scope>
</reference>
<evidence type="ECO:0000256" key="2">
    <source>
        <dbReference type="ARBA" id="ARBA00010794"/>
    </source>
</evidence>
<feature type="transmembrane region" description="Helical" evidence="11">
    <location>
        <begin position="91"/>
        <end position="118"/>
    </location>
</feature>
<dbReference type="EMBL" id="OA882111">
    <property type="protein sequence ID" value="CAD7272891.1"/>
    <property type="molecule type" value="Genomic_DNA"/>
</dbReference>
<dbReference type="GO" id="GO:0005789">
    <property type="term" value="C:endoplasmic reticulum membrane"/>
    <property type="evidence" value="ECO:0007669"/>
    <property type="project" value="UniProtKB-SubCell"/>
</dbReference>
<feature type="transmembrane region" description="Helical" evidence="11">
    <location>
        <begin position="249"/>
        <end position="270"/>
    </location>
</feature>